<feature type="domain" description="Helicase ATP-binding" evidence="4">
    <location>
        <begin position="1145"/>
        <end position="1328"/>
    </location>
</feature>
<feature type="region of interest" description="Disordered" evidence="3">
    <location>
        <begin position="1"/>
        <end position="53"/>
    </location>
</feature>
<dbReference type="PANTHER" id="PTHR43003">
    <property type="entry name" value="DNA-3-METHYLADENINE GLYCOSYLASE"/>
    <property type="match status" value="1"/>
</dbReference>
<dbReference type="PROSITE" id="PS51192">
    <property type="entry name" value="HELICASE_ATP_BIND_1"/>
    <property type="match status" value="1"/>
</dbReference>
<evidence type="ECO:0000256" key="2">
    <source>
        <dbReference type="ARBA" id="ARBA00023204"/>
    </source>
</evidence>
<dbReference type="Gene3D" id="1.10.1670.40">
    <property type="match status" value="1"/>
</dbReference>
<name>A0A7S3NHY7_9STRA</name>
<dbReference type="InterPro" id="IPR027417">
    <property type="entry name" value="P-loop_NTPase"/>
</dbReference>
<dbReference type="InterPro" id="IPR006935">
    <property type="entry name" value="Helicase/UvrB_N"/>
</dbReference>
<dbReference type="GO" id="GO:0032131">
    <property type="term" value="F:alkylated DNA binding"/>
    <property type="evidence" value="ECO:0007669"/>
    <property type="project" value="TreeGrafter"/>
</dbReference>
<dbReference type="SMART" id="SM00487">
    <property type="entry name" value="DEXDc"/>
    <property type="match status" value="1"/>
</dbReference>
<sequence length="1919" mass="210822">MAPYSGAKFSKKVGGASKKSRNNEVKSKSKDTVKNVAKKSMKNTTKKEFDHSALPRDDGGRLLKTVGAVGLAAGGVAYDGETGLAVRVERSVPPLITLEMVEAARGFLAKGEIHLACAALRHDDASTIKVILTAWENKKANDTDTSTLSETARLRVSNDAFSTLHSAFTIERIGESSLPLEFIGRRFLDGDELLSTADVHLTYSLLVADEGRWLRAPDLKRLLTARMDTLRPVGQIKLNNDLTVSFSTELVGEEDCDSHRYRVVEHAAADASLVSAASIVLALPKSLAAEPAILDGGIAPESMSVEEEYQEPTQVGSCFRPLFGDVVRGCSKTLFRVPCLRSKLSKALCRGRPLCGDAEDIIAPLRDLLELDICDPRSGESGTAATLGCFLVSGLASSSPWIHGALSLPVVMALWLCAAADRQLRFAAFVTERLEATALGLWARDDPEALWPWRGWRDKEPKPIVFSEWECMNEDPLSQCRDALRAALLLGCVTATSAKFAKTLFARVLGKLLEGSVDLLQLPSDVRSISNTIQALKIEARLAAYDNTLRPSFLILMQACLSYPPRVPELHYLKSLAEAVHRLSSGINARAARQCLDGAIDTSRFTSFLDSSKRDFASNFKSTAGSSSSEMSKTPKLMFPTWSSASEAVRLTAAEKDLYRIVLSVQSELAHALQDTDCGKPTHQRSHFGQLADRAIKEALEYSSTTEVEDEVKGRKPTAYEAKAAFLTLFGERQAVKLLPENHNYWAMFMGDGRLAIQRDSDEPRKYLDPNSDTHTRVAEVLLSEILAPPGIAFPSDRKPPVGFSWNFLDPNNDEENLHISVVRQHNGRYSFYIGDLEVPAGDATPALSTYGWSGGDSANYQIPSDLETLIRRGLYLDEPSVECDLSLIASLDAVARGRLQLDKRCFEWLNLAKSSPINRNAWRDALVKLNCRTDSGLVSMATCSRDGSRGGNAAVSQFEGLVLRIYYILAALYPAIITRVTELQFIIDDSLGLHFIHLLRNLNILAFSYFDDGSAFSTPLVNEKTTPIKTRRLVSVGLLPSRRSPHFDTPEPPALAMMMDSDSDASDDAIDEQKAKIIETPKKLSLPTRPSLNLGALPDGGHATLYAANWIDETEQDNQAHEKCPEITTTLWSHQREARDNIIFGIKTGKRGFADASTVGAGKSLTALSVCCAVNKLLLERAVRRCGCLILCPTISLITEWCQQAMLHTSGFEVIVQRANGALMSKGWTTGSGRAARTQAKTVALGSSSLVITTLSRNREHPFTNQPLFDLCVIDECLSVQSESAMQAAEAWRSVSSSRCGCLMLSATLFRSSYKSLFYLIRMLRSPIPRTPSFLPALLQEHVSCYVPQNRRTWKLHFEHTPLNEISHAAYRSRVEAFAAKRVGRGVGTPRDLYVQLKAFLREHFEPTTLIDAIKNRVYRLRKQGRKVIVFANTERELERIIAKIDAIRLDVVRKIQKREESGDAIDEMENDDDDEILKNRVLVLTINEGSHGINLQRFGDAIVCRPQPGDILEQCKGRIDRPGQAKNKLEAHIVLAAGTIEEAEAANIRLVGQFFRQYLDPISKTFQDFAINAQLANTAAATALSRTTTVAQVYTKSIAAIAQGCDAAPLSSTNNDMTNEAIDDDDESDAAHLSTPKNVKRKASNEIIETAMTKVATPVKKPKKEFQIASSTNTPALRLCADVLPEALKHLTSVDKRLAAVITQIGPPTSMLDSIPAQNLNANPWPPVSWKSLTKSIVYQQLSTQVAQKIFSRLVDACGGMDTFNPDSLLALEESKLLSPKHGGIVGLSRSKASYVRGIAELFQTGGKLTDAILAALDDEAVIKTLCQVKGLGEWSCHMFLMFGLGRPDILPVGDLAIQKGFKKLYGTNSQQTGATSVNELPTRKQMEAISDAWRPWRTIGSWYMWHVVETAAANWV</sequence>
<evidence type="ECO:0000313" key="5">
    <source>
        <dbReference type="EMBL" id="CAE0361440.1"/>
    </source>
</evidence>
<feature type="compositionally biased region" description="Basic and acidic residues" evidence="3">
    <location>
        <begin position="21"/>
        <end position="33"/>
    </location>
</feature>
<dbReference type="GO" id="GO:0043916">
    <property type="term" value="F:DNA-7-methylguanine glycosylase activity"/>
    <property type="evidence" value="ECO:0007669"/>
    <property type="project" value="TreeGrafter"/>
</dbReference>
<dbReference type="GO" id="GO:0006307">
    <property type="term" value="P:DNA alkylation repair"/>
    <property type="evidence" value="ECO:0007669"/>
    <property type="project" value="TreeGrafter"/>
</dbReference>
<keyword evidence="2" id="KW-0234">DNA repair</keyword>
<dbReference type="GO" id="GO:0005634">
    <property type="term" value="C:nucleus"/>
    <property type="evidence" value="ECO:0007669"/>
    <property type="project" value="TreeGrafter"/>
</dbReference>
<dbReference type="Gene3D" id="3.40.50.300">
    <property type="entry name" value="P-loop containing nucleotide triphosphate hydrolases"/>
    <property type="match status" value="2"/>
</dbReference>
<dbReference type="SUPFAM" id="SSF52540">
    <property type="entry name" value="P-loop containing nucleoside triphosphate hydrolases"/>
    <property type="match status" value="2"/>
</dbReference>
<dbReference type="GO" id="GO:0005524">
    <property type="term" value="F:ATP binding"/>
    <property type="evidence" value="ECO:0007669"/>
    <property type="project" value="InterPro"/>
</dbReference>
<keyword evidence="1" id="KW-0227">DNA damage</keyword>
<accession>A0A7S3NHY7</accession>
<organism evidence="5">
    <name type="scientific">Aureoumbra lagunensis</name>
    <dbReference type="NCBI Taxonomy" id="44058"/>
    <lineage>
        <taxon>Eukaryota</taxon>
        <taxon>Sar</taxon>
        <taxon>Stramenopiles</taxon>
        <taxon>Ochrophyta</taxon>
        <taxon>Pelagophyceae</taxon>
        <taxon>Pelagomonadales</taxon>
        <taxon>Aureoumbra</taxon>
    </lineage>
</organism>
<evidence type="ECO:0000259" key="4">
    <source>
        <dbReference type="PROSITE" id="PS51192"/>
    </source>
</evidence>
<evidence type="ECO:0000256" key="1">
    <source>
        <dbReference type="ARBA" id="ARBA00022763"/>
    </source>
</evidence>
<dbReference type="InterPro" id="IPR003265">
    <property type="entry name" value="HhH-GPD_domain"/>
</dbReference>
<dbReference type="SUPFAM" id="SSF48150">
    <property type="entry name" value="DNA-glycosylase"/>
    <property type="match status" value="1"/>
</dbReference>
<dbReference type="InterPro" id="IPR051912">
    <property type="entry name" value="Alkylbase_DNA_Glycosylase/TA"/>
</dbReference>
<dbReference type="Gene3D" id="1.10.340.30">
    <property type="entry name" value="Hypothetical protein, domain 2"/>
    <property type="match status" value="1"/>
</dbReference>
<dbReference type="CDD" id="cd00056">
    <property type="entry name" value="ENDO3c"/>
    <property type="match status" value="1"/>
</dbReference>
<dbReference type="Pfam" id="PF00730">
    <property type="entry name" value="HhH-GPD"/>
    <property type="match status" value="1"/>
</dbReference>
<dbReference type="GO" id="GO:0008725">
    <property type="term" value="F:DNA-3-methyladenine glycosylase activity"/>
    <property type="evidence" value="ECO:0007669"/>
    <property type="project" value="TreeGrafter"/>
</dbReference>
<dbReference type="EMBL" id="HBIJ01003134">
    <property type="protein sequence ID" value="CAE0361440.1"/>
    <property type="molecule type" value="Transcribed_RNA"/>
</dbReference>
<dbReference type="InterPro" id="IPR011257">
    <property type="entry name" value="DNA_glycosylase"/>
</dbReference>
<gene>
    <name evidence="5" type="ORF">ALAG00032_LOCUS2173</name>
</gene>
<dbReference type="GO" id="GO:0032993">
    <property type="term" value="C:protein-DNA complex"/>
    <property type="evidence" value="ECO:0007669"/>
    <property type="project" value="TreeGrafter"/>
</dbReference>
<proteinExistence type="predicted"/>
<dbReference type="GO" id="GO:0006285">
    <property type="term" value="P:base-excision repair, AP site formation"/>
    <property type="evidence" value="ECO:0007669"/>
    <property type="project" value="TreeGrafter"/>
</dbReference>
<dbReference type="InterPro" id="IPR014001">
    <property type="entry name" value="Helicase_ATP-bd"/>
</dbReference>
<evidence type="ECO:0000256" key="3">
    <source>
        <dbReference type="SAM" id="MobiDB-lite"/>
    </source>
</evidence>
<protein>
    <recommendedName>
        <fullName evidence="4">Helicase ATP-binding domain-containing protein</fullName>
    </recommendedName>
</protein>
<dbReference type="SMART" id="SM00478">
    <property type="entry name" value="ENDO3c"/>
    <property type="match status" value="1"/>
</dbReference>
<reference evidence="5" key="1">
    <citation type="submission" date="2021-01" db="EMBL/GenBank/DDBJ databases">
        <authorList>
            <person name="Corre E."/>
            <person name="Pelletier E."/>
            <person name="Niang G."/>
            <person name="Scheremetjew M."/>
            <person name="Finn R."/>
            <person name="Kale V."/>
            <person name="Holt S."/>
            <person name="Cochrane G."/>
            <person name="Meng A."/>
            <person name="Brown T."/>
            <person name="Cohen L."/>
        </authorList>
    </citation>
    <scope>NUCLEOTIDE SEQUENCE</scope>
    <source>
        <strain evidence="5">CCMP1510</strain>
    </source>
</reference>
<dbReference type="PANTHER" id="PTHR43003:SF5">
    <property type="entry name" value="DNA-3-METHYLADENINE GLYCOSYLASE"/>
    <property type="match status" value="1"/>
</dbReference>
<feature type="region of interest" description="Disordered" evidence="3">
    <location>
        <begin position="1614"/>
        <end position="1642"/>
    </location>
</feature>
<dbReference type="Pfam" id="PF04851">
    <property type="entry name" value="ResIII"/>
    <property type="match status" value="1"/>
</dbReference>